<proteinExistence type="predicted"/>
<reference evidence="1" key="1">
    <citation type="submission" date="2020-04" db="EMBL/GenBank/DDBJ databases">
        <authorList>
            <person name="Zhang T."/>
        </authorList>
    </citation>
    <scope>NUCLEOTIDE SEQUENCE</scope>
    <source>
        <strain evidence="1">HKST-UBA09</strain>
    </source>
</reference>
<evidence type="ECO:0000313" key="1">
    <source>
        <dbReference type="EMBL" id="MCA9386555.1"/>
    </source>
</evidence>
<accession>A0A955L9D2</accession>
<comment type="caution">
    <text evidence="1">The sequence shown here is derived from an EMBL/GenBank/DDBJ whole genome shotgun (WGS) entry which is preliminary data.</text>
</comment>
<dbReference type="EMBL" id="JAGQLF010000006">
    <property type="protein sequence ID" value="MCA9386555.1"/>
    <property type="molecule type" value="Genomic_DNA"/>
</dbReference>
<name>A0A955L9D2_9BACT</name>
<sequence length="395" mass="41851">MEVMMMDTQNSMKPKKDLRLVLIVWIILALFGVVFGGREYFKNQNAQDVSVGSTTVYCDGACLGFGVDKYAVGTACLGDPSVVPGSDNTCYVCGADGNFASTSRNTCSHCYAKCLGDDFVTQYNNGQQCYNGGSGYPYGVYTCDNGKWIKGEQNKCAGQCAGDGPYTLYDKGHLCEVANVCYECTTPGAEELGGFSIVDNAKCDAIATGGASCTAKCVGDTAEREYLDGQQCNAGTTTAGNYGTYTCNNGTWEVATTPKCVNQAPGDRPGSLYDVGFSFEWVGTCYQCVDPSAEYLGGFAAVDAAVCGSNGSLNPGHAEVGVCLGDLDVSGKVDLNDFAAFAKNFGVQLVDTWYYDLTIEGGSYLLTIEDFAIFAKNFDKDGSSCVKRSVELPSP</sequence>
<protein>
    <recommendedName>
        <fullName evidence="3">EF-hand domain-containing protein</fullName>
    </recommendedName>
</protein>
<organism evidence="1 2">
    <name type="scientific">Candidatus Dojkabacteria bacterium</name>
    <dbReference type="NCBI Taxonomy" id="2099670"/>
    <lineage>
        <taxon>Bacteria</taxon>
        <taxon>Candidatus Dojkabacteria</taxon>
    </lineage>
</organism>
<evidence type="ECO:0008006" key="3">
    <source>
        <dbReference type="Google" id="ProtNLM"/>
    </source>
</evidence>
<reference evidence="1" key="2">
    <citation type="journal article" date="2021" name="Microbiome">
        <title>Successional dynamics and alternative stable states in a saline activated sludge microbial community over 9 years.</title>
        <authorList>
            <person name="Wang Y."/>
            <person name="Ye J."/>
            <person name="Ju F."/>
            <person name="Liu L."/>
            <person name="Boyd J.A."/>
            <person name="Deng Y."/>
            <person name="Parks D.H."/>
            <person name="Jiang X."/>
            <person name="Yin X."/>
            <person name="Woodcroft B.J."/>
            <person name="Tyson G.W."/>
            <person name="Hugenholtz P."/>
            <person name="Polz M.F."/>
            <person name="Zhang T."/>
        </authorList>
    </citation>
    <scope>NUCLEOTIDE SEQUENCE</scope>
    <source>
        <strain evidence="1">HKST-UBA09</strain>
    </source>
</reference>
<dbReference type="Proteomes" id="UP000714915">
    <property type="component" value="Unassembled WGS sequence"/>
</dbReference>
<evidence type="ECO:0000313" key="2">
    <source>
        <dbReference type="Proteomes" id="UP000714915"/>
    </source>
</evidence>
<dbReference type="AlphaFoldDB" id="A0A955L9D2"/>
<gene>
    <name evidence="1" type="ORF">KC669_00825</name>
</gene>